<dbReference type="STRING" id="740709.A10D4_00715"/>
<keyword evidence="7" id="KW-1185">Reference proteome</keyword>
<evidence type="ECO:0000256" key="3">
    <source>
        <dbReference type="ARBA" id="ARBA00022722"/>
    </source>
</evidence>
<dbReference type="PATRIC" id="fig|740709.3.peg.143"/>
<dbReference type="Pfam" id="PF04493">
    <property type="entry name" value="Endonuclease_5"/>
    <property type="match status" value="1"/>
</dbReference>
<proteinExistence type="predicted"/>
<dbReference type="InterPro" id="IPR007581">
    <property type="entry name" value="Endonuclease-V"/>
</dbReference>
<evidence type="ECO:0000313" key="7">
    <source>
        <dbReference type="Proteomes" id="UP000014115"/>
    </source>
</evidence>
<name>K2JVZ5_9GAMM</name>
<evidence type="ECO:0000256" key="1">
    <source>
        <dbReference type="ARBA" id="ARBA00004496"/>
    </source>
</evidence>
<dbReference type="GO" id="GO:0006281">
    <property type="term" value="P:DNA repair"/>
    <property type="evidence" value="ECO:0007669"/>
    <property type="project" value="InterPro"/>
</dbReference>
<comment type="subcellular location">
    <subcellularLocation>
        <location evidence="1">Cytoplasm</location>
    </subcellularLocation>
</comment>
<reference evidence="6 7" key="1">
    <citation type="journal article" date="2012" name="J. Bacteriol.">
        <title>Genome Sequence of Idiomarina xiamenensis Type Strain 10-D-4.</title>
        <authorList>
            <person name="Lai Q."/>
            <person name="Wang L."/>
            <person name="Wang W."/>
            <person name="Shao Z."/>
        </authorList>
    </citation>
    <scope>NUCLEOTIDE SEQUENCE [LARGE SCALE GENOMIC DNA]</scope>
    <source>
        <strain evidence="6 7">10-D-4</strain>
    </source>
</reference>
<evidence type="ECO:0000256" key="4">
    <source>
        <dbReference type="ARBA" id="ARBA00022759"/>
    </source>
</evidence>
<comment type="caution">
    <text evidence="6">The sequence shown here is derived from an EMBL/GenBank/DDBJ whole genome shotgun (WGS) entry which is preliminary data.</text>
</comment>
<dbReference type="AlphaFoldDB" id="K2JVZ5"/>
<dbReference type="EMBL" id="AMRG01000001">
    <property type="protein sequence ID" value="EKE87571.1"/>
    <property type="molecule type" value="Genomic_DNA"/>
</dbReference>
<evidence type="ECO:0000256" key="2">
    <source>
        <dbReference type="ARBA" id="ARBA00022490"/>
    </source>
</evidence>
<keyword evidence="3" id="KW-0540">Nuclease</keyword>
<sequence length="234" mass="25400">MQDHQHNSIAAPSIDWPGSVAAARQQQRQLAQRCLQQTTEWSGLCHGDVVVGADVAFPQNGQLTRAAVVAMRWPCLTVLELQVHEQATSLPYIPGCLSYREGPALLAALAKLNHDYRLLMCDGQGQSHPQRLGIAAHIGAVLQKPSIGIAKSRLCGNGSEPAAARGSSSEHWHDDKQQQLAGYWLRSREGVKAVLVSAGYGLDQQQALTAVKQCLGRYKLPLPTHLADKLSKSY</sequence>
<dbReference type="PANTHER" id="PTHR28511">
    <property type="entry name" value="ENDONUCLEASE V"/>
    <property type="match status" value="1"/>
</dbReference>
<dbReference type="Proteomes" id="UP000014115">
    <property type="component" value="Unassembled WGS sequence"/>
</dbReference>
<keyword evidence="4" id="KW-0255">Endonuclease</keyword>
<keyword evidence="5" id="KW-0378">Hydrolase</keyword>
<dbReference type="GO" id="GO:0005737">
    <property type="term" value="C:cytoplasm"/>
    <property type="evidence" value="ECO:0007669"/>
    <property type="project" value="UniProtKB-SubCell"/>
</dbReference>
<dbReference type="GO" id="GO:0003727">
    <property type="term" value="F:single-stranded RNA binding"/>
    <property type="evidence" value="ECO:0007669"/>
    <property type="project" value="TreeGrafter"/>
</dbReference>
<accession>K2JVZ5</accession>
<dbReference type="GO" id="GO:0016891">
    <property type="term" value="F:RNA endonuclease activity producing 5'-phosphomonoesters, hydrolytic mechanism"/>
    <property type="evidence" value="ECO:0007669"/>
    <property type="project" value="TreeGrafter"/>
</dbReference>
<keyword evidence="2" id="KW-0963">Cytoplasm</keyword>
<evidence type="ECO:0000256" key="5">
    <source>
        <dbReference type="ARBA" id="ARBA00022801"/>
    </source>
</evidence>
<protein>
    <submittedName>
        <fullName evidence="6">Deoxyribonuclease V</fullName>
    </submittedName>
</protein>
<evidence type="ECO:0000313" key="6">
    <source>
        <dbReference type="EMBL" id="EKE87571.1"/>
    </source>
</evidence>
<dbReference type="RefSeq" id="WP_008487079.1">
    <property type="nucleotide sequence ID" value="NZ_AMRG01000001.1"/>
</dbReference>
<dbReference type="PANTHER" id="PTHR28511:SF1">
    <property type="entry name" value="ENDONUCLEASE V"/>
    <property type="match status" value="1"/>
</dbReference>
<gene>
    <name evidence="6" type="ORF">A10D4_00715</name>
</gene>
<dbReference type="CDD" id="cd06559">
    <property type="entry name" value="Endonuclease_V"/>
    <property type="match status" value="1"/>
</dbReference>
<dbReference type="eggNOG" id="COG1515">
    <property type="taxonomic scope" value="Bacteria"/>
</dbReference>
<organism evidence="6 7">
    <name type="scientific">Idiomarina xiamenensis 10-D-4</name>
    <dbReference type="NCBI Taxonomy" id="740709"/>
    <lineage>
        <taxon>Bacteria</taxon>
        <taxon>Pseudomonadati</taxon>
        <taxon>Pseudomonadota</taxon>
        <taxon>Gammaproteobacteria</taxon>
        <taxon>Alteromonadales</taxon>
        <taxon>Idiomarinaceae</taxon>
        <taxon>Idiomarina</taxon>
    </lineage>
</organism>
<dbReference type="Gene3D" id="3.30.2170.10">
    <property type="entry name" value="archaeoglobus fulgidus dsm 4304 superfamily"/>
    <property type="match status" value="1"/>
</dbReference>